<sequence length="317" mass="34413">MLLCFFVSGCGCSPEPDTEAAQAEDLNTIRLSIDLWPGYYPAVIAHEKGWFKEAGLNLILDMPGDTDKMLAQFSAGAIDAVAVAFGDAVLVTRKMPDVAVILVTDESAGGDAVLAKTPEVMDSLAGKKIGTNLGGFGELLIREMLEKYGLDASHVTIMNVDASKVPDMLDAGELDLAHTWSPYVGLAEQKGAKVVFSSADTPGLIPDTIAIRGELRVNQPEAIKAFIRVWFQAQAWWLKNMEEGNRLIADATHQRVEDISLDGIHLMSQVENIASFSDVDGETGLPNVLTLYNDFYVSRGILRRPADKQILASEFLQ</sequence>
<gene>
    <name evidence="5" type="ORF">GCM10022277_09180</name>
</gene>
<protein>
    <submittedName>
        <fullName evidence="5">ABC transporter substrate-binding protein</fullName>
    </submittedName>
</protein>
<comment type="caution">
    <text evidence="5">The sequence shown here is derived from an EMBL/GenBank/DDBJ whole genome shotgun (WGS) entry which is preliminary data.</text>
</comment>
<comment type="subcellular location">
    <subcellularLocation>
        <location evidence="1">Periplasm</location>
    </subcellularLocation>
</comment>
<dbReference type="PANTHER" id="PTHR30024">
    <property type="entry name" value="ALIPHATIC SULFONATES-BINDING PROTEIN-RELATED"/>
    <property type="match status" value="1"/>
</dbReference>
<dbReference type="InterPro" id="IPR015168">
    <property type="entry name" value="SsuA/THI5"/>
</dbReference>
<evidence type="ECO:0000256" key="3">
    <source>
        <dbReference type="ARBA" id="ARBA00022729"/>
    </source>
</evidence>
<proteinExistence type="inferred from homology"/>
<evidence type="ECO:0000256" key="2">
    <source>
        <dbReference type="ARBA" id="ARBA00010742"/>
    </source>
</evidence>
<dbReference type="EMBL" id="BAABBN010000004">
    <property type="protein sequence ID" value="GAA3916600.1"/>
    <property type="molecule type" value="Genomic_DNA"/>
</dbReference>
<organism evidence="5 6">
    <name type="scientific">Litoribacillus peritrichatus</name>
    <dbReference type="NCBI Taxonomy" id="718191"/>
    <lineage>
        <taxon>Bacteria</taxon>
        <taxon>Pseudomonadati</taxon>
        <taxon>Pseudomonadota</taxon>
        <taxon>Gammaproteobacteria</taxon>
        <taxon>Oceanospirillales</taxon>
        <taxon>Oceanospirillaceae</taxon>
        <taxon>Litoribacillus</taxon>
    </lineage>
</organism>
<dbReference type="SUPFAM" id="SSF53850">
    <property type="entry name" value="Periplasmic binding protein-like II"/>
    <property type="match status" value="1"/>
</dbReference>
<reference evidence="6" key="1">
    <citation type="journal article" date="2019" name="Int. J. Syst. Evol. Microbiol.">
        <title>The Global Catalogue of Microorganisms (GCM) 10K type strain sequencing project: providing services to taxonomists for standard genome sequencing and annotation.</title>
        <authorList>
            <consortium name="The Broad Institute Genomics Platform"/>
            <consortium name="The Broad Institute Genome Sequencing Center for Infectious Disease"/>
            <person name="Wu L."/>
            <person name="Ma J."/>
        </authorList>
    </citation>
    <scope>NUCLEOTIDE SEQUENCE [LARGE SCALE GENOMIC DNA]</scope>
    <source>
        <strain evidence="6">JCM 17551</strain>
    </source>
</reference>
<keyword evidence="6" id="KW-1185">Reference proteome</keyword>
<dbReference type="PANTHER" id="PTHR30024:SF47">
    <property type="entry name" value="TAURINE-BINDING PERIPLASMIC PROTEIN"/>
    <property type="match status" value="1"/>
</dbReference>
<evidence type="ECO:0000313" key="5">
    <source>
        <dbReference type="EMBL" id="GAA3916600.1"/>
    </source>
</evidence>
<feature type="domain" description="SsuA/THI5-like" evidence="4">
    <location>
        <begin position="38"/>
        <end position="240"/>
    </location>
</feature>
<dbReference type="Pfam" id="PF09084">
    <property type="entry name" value="NMT1"/>
    <property type="match status" value="1"/>
</dbReference>
<dbReference type="Proteomes" id="UP001501565">
    <property type="component" value="Unassembled WGS sequence"/>
</dbReference>
<comment type="similarity">
    <text evidence="2">Belongs to the bacterial solute-binding protein SsuA/TauA family.</text>
</comment>
<dbReference type="RefSeq" id="WP_344795954.1">
    <property type="nucleotide sequence ID" value="NZ_BAABBN010000004.1"/>
</dbReference>
<evidence type="ECO:0000259" key="4">
    <source>
        <dbReference type="Pfam" id="PF09084"/>
    </source>
</evidence>
<accession>A0ABP7M719</accession>
<dbReference type="Gene3D" id="3.40.190.10">
    <property type="entry name" value="Periplasmic binding protein-like II"/>
    <property type="match status" value="2"/>
</dbReference>
<name>A0ABP7M719_9GAMM</name>
<evidence type="ECO:0000313" key="6">
    <source>
        <dbReference type="Proteomes" id="UP001501565"/>
    </source>
</evidence>
<keyword evidence="3" id="KW-0732">Signal</keyword>
<evidence type="ECO:0000256" key="1">
    <source>
        <dbReference type="ARBA" id="ARBA00004418"/>
    </source>
</evidence>